<feature type="signal peptide" evidence="2">
    <location>
        <begin position="1"/>
        <end position="20"/>
    </location>
</feature>
<gene>
    <name evidence="3" type="ORF">APY04_1548</name>
</gene>
<evidence type="ECO:0000313" key="3">
    <source>
        <dbReference type="EMBL" id="KWT69465.1"/>
    </source>
</evidence>
<evidence type="ECO:0000256" key="1">
    <source>
        <dbReference type="SAM" id="MobiDB-lite"/>
    </source>
</evidence>
<evidence type="ECO:0000256" key="2">
    <source>
        <dbReference type="SAM" id="SignalP"/>
    </source>
</evidence>
<dbReference type="AlphaFoldDB" id="A0A120CWI9"/>
<keyword evidence="4" id="KW-1185">Reference proteome</keyword>
<feature type="compositionally biased region" description="Low complexity" evidence="1">
    <location>
        <begin position="167"/>
        <end position="176"/>
    </location>
</feature>
<accession>A0A120CWI9</accession>
<feature type="region of interest" description="Disordered" evidence="1">
    <location>
        <begin position="146"/>
        <end position="176"/>
    </location>
</feature>
<organism evidence="3 4">
    <name type="scientific">Hyphomicrobium sulfonivorans</name>
    <dbReference type="NCBI Taxonomy" id="121290"/>
    <lineage>
        <taxon>Bacteria</taxon>
        <taxon>Pseudomonadati</taxon>
        <taxon>Pseudomonadota</taxon>
        <taxon>Alphaproteobacteria</taxon>
        <taxon>Hyphomicrobiales</taxon>
        <taxon>Hyphomicrobiaceae</taxon>
        <taxon>Hyphomicrobium</taxon>
    </lineage>
</organism>
<feature type="chain" id="PRO_5007163978" evidence="2">
    <location>
        <begin position="21"/>
        <end position="176"/>
    </location>
</feature>
<reference evidence="3 4" key="1">
    <citation type="submission" date="2015-10" db="EMBL/GenBank/DDBJ databases">
        <title>Transcriptomic analysis of a linuron degrading triple-species bacterial consortium.</title>
        <authorList>
            <person name="Albers P."/>
        </authorList>
    </citation>
    <scope>NUCLEOTIDE SEQUENCE [LARGE SCALE GENOMIC DNA]</scope>
    <source>
        <strain evidence="3 4">WDL6</strain>
    </source>
</reference>
<evidence type="ECO:0000313" key="4">
    <source>
        <dbReference type="Proteomes" id="UP000059074"/>
    </source>
</evidence>
<comment type="caution">
    <text evidence="3">The sequence shown here is derived from an EMBL/GenBank/DDBJ whole genome shotgun (WGS) entry which is preliminary data.</text>
</comment>
<name>A0A120CWI9_HYPSL</name>
<protein>
    <submittedName>
        <fullName evidence="3">Uncharacterized protein</fullName>
    </submittedName>
</protein>
<proteinExistence type="predicted"/>
<dbReference type="Proteomes" id="UP000059074">
    <property type="component" value="Unassembled WGS sequence"/>
</dbReference>
<dbReference type="EMBL" id="LMTR01000045">
    <property type="protein sequence ID" value="KWT69465.1"/>
    <property type="molecule type" value="Genomic_DNA"/>
</dbReference>
<sequence>MKAFYLAAGASFLMISNSYAATVKVAEGTVLLQDGHGNFKSVVFGTTSVNPGDKIVIRSGGVAVVDYGNACTVRLPAGIWTVKAAAPCNDSAANIDFTSRMNQAGPPEGGDLPIEDTASAPAADMTPWIIGGLAVAGGVGIAIAVSNSGNDKDDPAPSPPPTPDVTPTPRDLPISP</sequence>
<feature type="compositionally biased region" description="Pro residues" evidence="1">
    <location>
        <begin position="156"/>
        <end position="166"/>
    </location>
</feature>
<dbReference type="PATRIC" id="fig|121290.4.peg.2789"/>
<keyword evidence="2" id="KW-0732">Signal</keyword>